<gene>
    <name evidence="14" type="ORF">ODALV1_LOCUS3034</name>
</gene>
<evidence type="ECO:0000256" key="2">
    <source>
        <dbReference type="ARBA" id="ARBA00004319"/>
    </source>
</evidence>
<comment type="similarity">
    <text evidence="3 11">Belongs to the protein disulfide isomerase family.</text>
</comment>
<dbReference type="InterPro" id="IPR036249">
    <property type="entry name" value="Thioredoxin-like_sf"/>
</dbReference>
<keyword evidence="9 12" id="KW-0413">Isomerase</keyword>
<keyword evidence="10" id="KW-0676">Redox-active center</keyword>
<feature type="chain" id="PRO_5044997013" description="Protein disulfide-isomerase" evidence="12">
    <location>
        <begin position="24"/>
        <end position="644"/>
    </location>
</feature>
<comment type="catalytic activity">
    <reaction evidence="1 12">
        <text>Catalyzes the rearrangement of -S-S- bonds in proteins.</text>
        <dbReference type="EC" id="5.3.4.1"/>
    </reaction>
</comment>
<dbReference type="CDD" id="cd02961">
    <property type="entry name" value="PDI_a_family"/>
    <property type="match status" value="2"/>
</dbReference>
<accession>A0ABP1PRU3</accession>
<dbReference type="Proteomes" id="UP001642540">
    <property type="component" value="Unassembled WGS sequence"/>
</dbReference>
<keyword evidence="6" id="KW-0677">Repeat</keyword>
<reference evidence="14 15" key="1">
    <citation type="submission" date="2024-08" db="EMBL/GenBank/DDBJ databases">
        <authorList>
            <person name="Cucini C."/>
            <person name="Frati F."/>
        </authorList>
    </citation>
    <scope>NUCLEOTIDE SEQUENCE [LARGE SCALE GENOMIC DNA]</scope>
</reference>
<feature type="signal peptide" evidence="12">
    <location>
        <begin position="1"/>
        <end position="23"/>
    </location>
</feature>
<keyword evidence="15" id="KW-1185">Reference proteome</keyword>
<feature type="domain" description="Thioredoxin" evidence="13">
    <location>
        <begin position="32"/>
        <end position="164"/>
    </location>
</feature>
<evidence type="ECO:0000256" key="10">
    <source>
        <dbReference type="ARBA" id="ARBA00023284"/>
    </source>
</evidence>
<evidence type="ECO:0000256" key="1">
    <source>
        <dbReference type="ARBA" id="ARBA00001182"/>
    </source>
</evidence>
<evidence type="ECO:0000256" key="5">
    <source>
        <dbReference type="ARBA" id="ARBA00022729"/>
    </source>
</evidence>
<evidence type="ECO:0000256" key="6">
    <source>
        <dbReference type="ARBA" id="ARBA00022737"/>
    </source>
</evidence>
<dbReference type="Gene3D" id="3.40.30.10">
    <property type="entry name" value="Glutaredoxin"/>
    <property type="match status" value="5"/>
</dbReference>
<comment type="subcellular location">
    <subcellularLocation>
        <location evidence="2">Endoplasmic reticulum lumen</location>
    </subcellularLocation>
</comment>
<dbReference type="PANTHER" id="PTHR18929:SF210">
    <property type="entry name" value="PROTEIN DISULFIDE-ISOMERASE A4"/>
    <property type="match status" value="1"/>
</dbReference>
<keyword evidence="5 12" id="KW-0732">Signal</keyword>
<dbReference type="PRINTS" id="PR00421">
    <property type="entry name" value="THIOREDOXIN"/>
</dbReference>
<evidence type="ECO:0000256" key="9">
    <source>
        <dbReference type="ARBA" id="ARBA00023235"/>
    </source>
</evidence>
<dbReference type="EMBL" id="CAXLJM020000007">
    <property type="protein sequence ID" value="CAL8074911.1"/>
    <property type="molecule type" value="Genomic_DNA"/>
</dbReference>
<dbReference type="PANTHER" id="PTHR18929">
    <property type="entry name" value="PROTEIN DISULFIDE ISOMERASE"/>
    <property type="match status" value="1"/>
</dbReference>
<comment type="caution">
    <text evidence="14">The sequence shown here is derived from an EMBL/GenBank/DDBJ whole genome shotgun (WGS) entry which is preliminary data.</text>
</comment>
<evidence type="ECO:0000313" key="14">
    <source>
        <dbReference type="EMBL" id="CAL8074911.1"/>
    </source>
</evidence>
<proteinExistence type="inferred from homology"/>
<evidence type="ECO:0000256" key="12">
    <source>
        <dbReference type="RuleBase" id="RU361130"/>
    </source>
</evidence>
<dbReference type="PROSITE" id="PS51352">
    <property type="entry name" value="THIOREDOXIN_2"/>
    <property type="match status" value="3"/>
</dbReference>
<evidence type="ECO:0000259" key="13">
    <source>
        <dbReference type="PROSITE" id="PS51352"/>
    </source>
</evidence>
<dbReference type="SUPFAM" id="SSF52833">
    <property type="entry name" value="Thioredoxin-like"/>
    <property type="match status" value="5"/>
</dbReference>
<organism evidence="14 15">
    <name type="scientific">Orchesella dallaii</name>
    <dbReference type="NCBI Taxonomy" id="48710"/>
    <lineage>
        <taxon>Eukaryota</taxon>
        <taxon>Metazoa</taxon>
        <taxon>Ecdysozoa</taxon>
        <taxon>Arthropoda</taxon>
        <taxon>Hexapoda</taxon>
        <taxon>Collembola</taxon>
        <taxon>Entomobryomorpha</taxon>
        <taxon>Entomobryoidea</taxon>
        <taxon>Orchesellidae</taxon>
        <taxon>Orchesellinae</taxon>
        <taxon>Orchesella</taxon>
    </lineage>
</organism>
<evidence type="ECO:0000256" key="8">
    <source>
        <dbReference type="ARBA" id="ARBA00023157"/>
    </source>
</evidence>
<dbReference type="EC" id="5.3.4.1" evidence="4 12"/>
<dbReference type="InterPro" id="IPR017937">
    <property type="entry name" value="Thioredoxin_CS"/>
</dbReference>
<feature type="domain" description="Thioredoxin" evidence="13">
    <location>
        <begin position="166"/>
        <end position="277"/>
    </location>
</feature>
<keyword evidence="7" id="KW-0256">Endoplasmic reticulum</keyword>
<dbReference type="CDD" id="cd02981">
    <property type="entry name" value="PDI_b_family"/>
    <property type="match status" value="1"/>
</dbReference>
<dbReference type="Pfam" id="PF13848">
    <property type="entry name" value="Thioredoxin_6"/>
    <property type="match status" value="1"/>
</dbReference>
<keyword evidence="8" id="KW-1015">Disulfide bond</keyword>
<dbReference type="NCBIfam" id="TIGR01130">
    <property type="entry name" value="ER_PDI_fam"/>
    <property type="match status" value="1"/>
</dbReference>
<evidence type="ECO:0000256" key="4">
    <source>
        <dbReference type="ARBA" id="ARBA00012723"/>
    </source>
</evidence>
<dbReference type="InterPro" id="IPR005788">
    <property type="entry name" value="PDI_thioredoxin-like_dom"/>
</dbReference>
<sequence>MTLFKHNVFGIGLLFFLFVTILGAEEETVKGLPKNYVVNDGDVESVDIEGNYDFTEEDDVLILTSVNFKHAVYKREYILVEFYAPWCGHCKQLIPEYSEAARQLKADNLTLAKVDATKEATLAKEYMIQAFPTIILFHNGEKAEEYQGERNADGIVRYMKTRTDANWKPPPSAVIELETENFNEFLSKKPLALVLFYATYCKHCHQIKPEFNNAANKLKEYGIPLVQIEGTTHKEIADEFKVRGWPTLFVFRHGRAFEYKGQRDAAGMITYMKEQQKNPTTECKTTLEVKNRIDRYNPTVIGVFKTKSKFYEEFFAVANYLRGEPIKFIHTFSEEIAKSLKVTNEEAIIVKKAPVFLSKYEDDHAVLKNDEITADDMAEFIRGTYRPLVGQRTKQNQVVFYSTRPLIVVYYDANFDHQYQTNSELTRKKVVEVAKEFPDITFAVANEEEYEQELKAAKLDDSGVDVNVIWYGDRRLKYTMEPVDDFDGSDLRTFIHQARDGQLKPVWKSLPIPTKQDGPVQTLVADNFEVEVFKAKVDRDVVFYVYAPWCGHCKEFDKVYKKVAKSISSEKLLFTKLDGSGNDLPPGFEIKGYPTIFFVPAFTKHEPILYDGDRSAKDFKAFVNKHSSIILSQEEKEGRNKVEL</sequence>
<feature type="domain" description="Thioredoxin" evidence="13">
    <location>
        <begin position="512"/>
        <end position="628"/>
    </location>
</feature>
<dbReference type="Pfam" id="PF00085">
    <property type="entry name" value="Thioredoxin"/>
    <property type="match status" value="3"/>
</dbReference>
<dbReference type="NCBIfam" id="TIGR01126">
    <property type="entry name" value="pdi_dom"/>
    <property type="match status" value="1"/>
</dbReference>
<protein>
    <recommendedName>
        <fullName evidence="4 12">Protein disulfide-isomerase</fullName>
        <ecNumber evidence="4 12">5.3.4.1</ecNumber>
    </recommendedName>
</protein>
<dbReference type="CDD" id="cd02995">
    <property type="entry name" value="PDI_a_PDI_a'_C"/>
    <property type="match status" value="1"/>
</dbReference>
<evidence type="ECO:0000313" key="15">
    <source>
        <dbReference type="Proteomes" id="UP001642540"/>
    </source>
</evidence>
<evidence type="ECO:0000256" key="3">
    <source>
        <dbReference type="ARBA" id="ARBA00006347"/>
    </source>
</evidence>
<dbReference type="PROSITE" id="PS00194">
    <property type="entry name" value="THIOREDOXIN_1"/>
    <property type="match status" value="1"/>
</dbReference>
<evidence type="ECO:0000256" key="11">
    <source>
        <dbReference type="RuleBase" id="RU004208"/>
    </source>
</evidence>
<name>A0ABP1PRU3_9HEXA</name>
<dbReference type="InterPro" id="IPR005792">
    <property type="entry name" value="Prot_disulphide_isomerase"/>
</dbReference>
<evidence type="ECO:0000256" key="7">
    <source>
        <dbReference type="ARBA" id="ARBA00022824"/>
    </source>
</evidence>
<dbReference type="InterPro" id="IPR013766">
    <property type="entry name" value="Thioredoxin_domain"/>
</dbReference>